<feature type="region of interest" description="Disordered" evidence="2">
    <location>
        <begin position="842"/>
        <end position="867"/>
    </location>
</feature>
<dbReference type="RefSeq" id="WP_311332289.1">
    <property type="nucleotide sequence ID" value="NZ_JAVRHZ010000002.1"/>
</dbReference>
<evidence type="ECO:0008006" key="5">
    <source>
        <dbReference type="Google" id="ProtNLM"/>
    </source>
</evidence>
<organism evidence="3 4">
    <name type="scientific">Patiriisocius hiemis</name>
    <dbReference type="NCBI Taxonomy" id="3075604"/>
    <lineage>
        <taxon>Bacteria</taxon>
        <taxon>Pseudomonadati</taxon>
        <taxon>Bacteroidota</taxon>
        <taxon>Flavobacteriia</taxon>
        <taxon>Flavobacteriales</taxon>
        <taxon>Flavobacteriaceae</taxon>
        <taxon>Patiriisocius</taxon>
    </lineage>
</organism>
<keyword evidence="1" id="KW-0175">Coiled coil</keyword>
<gene>
    <name evidence="3" type="ORF">RM538_04915</name>
</gene>
<evidence type="ECO:0000313" key="3">
    <source>
        <dbReference type="EMBL" id="MDT0555334.1"/>
    </source>
</evidence>
<name>A0ABU2YAX0_9FLAO</name>
<proteinExistence type="predicted"/>
<dbReference type="Proteomes" id="UP001254488">
    <property type="component" value="Unassembled WGS sequence"/>
</dbReference>
<dbReference type="EMBL" id="JAVRHZ010000002">
    <property type="protein sequence ID" value="MDT0555334.1"/>
    <property type="molecule type" value="Genomic_DNA"/>
</dbReference>
<evidence type="ECO:0000256" key="2">
    <source>
        <dbReference type="SAM" id="MobiDB-lite"/>
    </source>
</evidence>
<feature type="compositionally biased region" description="Polar residues" evidence="2">
    <location>
        <begin position="853"/>
        <end position="867"/>
    </location>
</feature>
<comment type="caution">
    <text evidence="3">The sequence shown here is derived from an EMBL/GenBank/DDBJ whole genome shotgun (WGS) entry which is preliminary data.</text>
</comment>
<accession>A0ABU2YAX0</accession>
<sequence length="1210" mass="129079">MISLKKHTVKRPQIYLYAICAFFTFFALQSSYSQIGINTTTPEPSSMLDINSSNKGLLVPRVALTNVNNSLLDGINTAANGLLIYNTNASVTGGAGIGFYVFNGTLWEKLSTSADSGGDADFFEEGTTNAPNDITDDIYTEGNVAIGKNMAFYPLDIEATDAIRGQNIMLNGTANGAQYGQFISNTNSGNGNHYGTYNTVSGTGTGTHFGSYQQIIGSGNGTKHGNYNRVAGSGNGFRNGTYNEVTSTATSAARGTYNFLNGTGSGARYGTHNVLQSNSSGRIYGTYNDIIGNGTERKFGSYNTINAAAGGTHYGIYSDVSKAGSFSGFFKGAVAIGTTPFQSGTPDYYIMPASRGTNGQIMQTDASGNVNWVDTSSIAGEDHDFYEVGTTDAPDDINDNIFTQGNVGVGTTNPLAKITISENSSNINALRINNITTSESGGYSSIYNSLSRTIDNASTSGSYGIENRVTINGASTVLGIFPRVFGVRNQVAGTNAYFLGGTDNYVTVNNNGTASGIYNVLQGTNTLGNLSYGTYNNVNISGTGTTIGTRNQIYQTQSTGEKYGVFNVIGNNTITNTAPIYGVRNNIGRGAGIQYGIYNFFNNTGTGEKYGTYTLFPSFAGNQVSGTLYGSSIVFGGTVQSSLNKYGYHVNIPSTNAGIHYGVYSDVTKSDSYAGYFLGRTAIGTTTANTYILPQSRGTNGQIMQTDASGNVNWVDTSSIAGEDHDFYEVGTTDAPDNINDDIYTQGNVAIGRVTALYPLDISAIGLRAVNVLMDGTDDISKSGTVNTITNDGNGQHQGVYNIISGDGSGDHYGVYNTLGSNGTGSFFGTYSRFNSTSANEEEGIRNEFIGDSPTTQRGVNNRFTNDGSGNRVGIFNTFFGSGNGLQTGVSNVFNNTGNGVKVGFDAVIAGGNGDRYGFRTNINTGGGGTHYGISSVVLKPGSFSGYFLGNVSIGTTTTNNYILPQSRGTNGQIMQTDGSGNVGWVDLPASTSFWSRSGNQLDVATAGDNINFTSDQTSITFPATTGTPSSMMYLFESGTSNTDRMVFSQSSLFENWGLMYRDSNDSFRFLRNGADRVVINIGAGNPLVVNGTAQATSFQSDTTTYPDYVFEKYYNNTSEINDEYTFKTLDEVEKFIKENGHLPGVTSYNEVKEQGMTINLSETSVKNLEKIEELFLYTIELKKENDILKQKHEALEERLKKIESLLFEK</sequence>
<feature type="coiled-coil region" evidence="1">
    <location>
        <begin position="1179"/>
        <end position="1206"/>
    </location>
</feature>
<protein>
    <recommendedName>
        <fullName evidence="5">Peptidase S74 domain-containing protein</fullName>
    </recommendedName>
</protein>
<keyword evidence="4" id="KW-1185">Reference proteome</keyword>
<evidence type="ECO:0000313" key="4">
    <source>
        <dbReference type="Proteomes" id="UP001254488"/>
    </source>
</evidence>
<evidence type="ECO:0000256" key="1">
    <source>
        <dbReference type="SAM" id="Coils"/>
    </source>
</evidence>
<reference evidence="3 4" key="1">
    <citation type="submission" date="2023-09" db="EMBL/GenBank/DDBJ databases">
        <authorList>
            <person name="Rey-Velasco X."/>
        </authorList>
    </citation>
    <scope>NUCLEOTIDE SEQUENCE [LARGE SCALE GENOMIC DNA]</scope>
    <source>
        <strain evidence="3 4">W242</strain>
    </source>
</reference>